<dbReference type="AlphaFoldDB" id="A0A101URH8"/>
<proteinExistence type="predicted"/>
<evidence type="ECO:0000313" key="1">
    <source>
        <dbReference type="EMBL" id="KUO15461.1"/>
    </source>
</evidence>
<comment type="caution">
    <text evidence="1">The sequence shown here is derived from an EMBL/GenBank/DDBJ whole genome shotgun (WGS) entry which is preliminary data.</text>
</comment>
<evidence type="ECO:0000313" key="2">
    <source>
        <dbReference type="Proteomes" id="UP000053260"/>
    </source>
</evidence>
<gene>
    <name evidence="1" type="ORF">AQJ91_40920</name>
</gene>
<accession>A0A101URH8</accession>
<reference evidence="1 2" key="1">
    <citation type="submission" date="2015-10" db="EMBL/GenBank/DDBJ databases">
        <title>Draft genome sequence of Streptomyces sp. RV15, isolated from a marine sponge.</title>
        <authorList>
            <person name="Ruckert C."/>
            <person name="Abdelmohsen U.R."/>
            <person name="Winkler A."/>
            <person name="Hentschel U."/>
            <person name="Kalinowski J."/>
            <person name="Kampfer P."/>
            <person name="Glaeser S."/>
        </authorList>
    </citation>
    <scope>NUCLEOTIDE SEQUENCE [LARGE SCALE GENOMIC DNA]</scope>
    <source>
        <strain evidence="1 2">RV15</strain>
    </source>
</reference>
<sequence length="69" mass="7704">MLHGIAMKLRFIGETPVVMRPVSLPNGMVVESPELAPGDMRNSCVKWLTLRAFRPWRDVGLAGWTPGTR</sequence>
<protein>
    <submittedName>
        <fullName evidence="1">Uncharacterized protein</fullName>
    </submittedName>
</protein>
<dbReference type="EMBL" id="LMXB01000111">
    <property type="protein sequence ID" value="KUO15461.1"/>
    <property type="molecule type" value="Genomic_DNA"/>
</dbReference>
<organism evidence="1 2">
    <name type="scientific">Streptomyces dysideae</name>
    <dbReference type="NCBI Taxonomy" id="909626"/>
    <lineage>
        <taxon>Bacteria</taxon>
        <taxon>Bacillati</taxon>
        <taxon>Actinomycetota</taxon>
        <taxon>Actinomycetes</taxon>
        <taxon>Kitasatosporales</taxon>
        <taxon>Streptomycetaceae</taxon>
        <taxon>Streptomyces</taxon>
    </lineage>
</organism>
<name>A0A101URH8_9ACTN</name>
<keyword evidence="2" id="KW-1185">Reference proteome</keyword>
<dbReference type="Proteomes" id="UP000053260">
    <property type="component" value="Unassembled WGS sequence"/>
</dbReference>